<evidence type="ECO:0000256" key="1">
    <source>
        <dbReference type="SAM" id="Phobius"/>
    </source>
</evidence>
<evidence type="ECO:0000313" key="4">
    <source>
        <dbReference type="Proteomes" id="UP000838100"/>
    </source>
</evidence>
<feature type="transmembrane region" description="Helical" evidence="1">
    <location>
        <begin position="39"/>
        <end position="59"/>
    </location>
</feature>
<feature type="transmembrane region" description="Helical" evidence="1">
    <location>
        <begin position="12"/>
        <end position="33"/>
    </location>
</feature>
<feature type="transmembrane region" description="Helical" evidence="1">
    <location>
        <begin position="80"/>
        <end position="99"/>
    </location>
</feature>
<accession>A0ABN8EIG9</accession>
<keyword evidence="1" id="KW-1133">Transmembrane helix</keyword>
<dbReference type="Proteomes" id="UP000838100">
    <property type="component" value="Unassembled WGS sequence"/>
</dbReference>
<protein>
    <recommendedName>
        <fullName evidence="2">Chlorhexidine efflux transporter domain-containing protein</fullName>
    </recommendedName>
</protein>
<organism evidence="3 4">
    <name type="scientific">Sinobacterium norvegicum</name>
    <dbReference type="NCBI Taxonomy" id="1641715"/>
    <lineage>
        <taxon>Bacteria</taxon>
        <taxon>Pseudomonadati</taxon>
        <taxon>Pseudomonadota</taxon>
        <taxon>Gammaproteobacteria</taxon>
        <taxon>Cellvibrionales</taxon>
        <taxon>Spongiibacteraceae</taxon>
        <taxon>Sinobacterium</taxon>
    </lineage>
</organism>
<name>A0ABN8EIG9_9GAMM</name>
<dbReference type="InterPro" id="IPR058208">
    <property type="entry name" value="PACE"/>
</dbReference>
<dbReference type="NCBIfam" id="NF033664">
    <property type="entry name" value="PACE_transport"/>
    <property type="match status" value="1"/>
</dbReference>
<proteinExistence type="predicted"/>
<dbReference type="Pfam" id="PF05232">
    <property type="entry name" value="BTP"/>
    <property type="match status" value="2"/>
</dbReference>
<dbReference type="RefSeq" id="WP_237444840.1">
    <property type="nucleotide sequence ID" value="NZ_CAKLPX010000002.1"/>
</dbReference>
<feature type="domain" description="Chlorhexidine efflux transporter" evidence="2">
    <location>
        <begin position="74"/>
        <end position="135"/>
    </location>
</feature>
<reference evidence="3" key="1">
    <citation type="submission" date="2021-12" db="EMBL/GenBank/DDBJ databases">
        <authorList>
            <person name="Rodrigo-Torres L."/>
            <person name="Arahal R. D."/>
            <person name="Lucena T."/>
        </authorList>
    </citation>
    <scope>NUCLEOTIDE SEQUENCE</scope>
    <source>
        <strain evidence="3">CECT 8267</strain>
    </source>
</reference>
<feature type="transmembrane region" description="Helical" evidence="1">
    <location>
        <begin position="105"/>
        <end position="131"/>
    </location>
</feature>
<evidence type="ECO:0000313" key="3">
    <source>
        <dbReference type="EMBL" id="CAH0992146.1"/>
    </source>
</evidence>
<sequence length="148" mass="16669">MSTQSMSVKERIFHSVLFEVLALLIVIPISTLVLTEETATMTVVAVAMALSAMVWNYIYNLGFDALFGHERILRGLALRILHGVVFELGLLLATVPLIMVLMDLAFWPALLIDAGLVVFFLVYAIVYNYCYDHIRFKWVSKNATQQAN</sequence>
<feature type="domain" description="Chlorhexidine efflux transporter" evidence="2">
    <location>
        <begin position="6"/>
        <end position="68"/>
    </location>
</feature>
<comment type="caution">
    <text evidence="3">The sequence shown here is derived from an EMBL/GenBank/DDBJ whole genome shotgun (WGS) entry which is preliminary data.</text>
</comment>
<keyword evidence="4" id="KW-1185">Reference proteome</keyword>
<gene>
    <name evidence="3" type="ORF">SIN8267_02262</name>
</gene>
<keyword evidence="1" id="KW-0812">Transmembrane</keyword>
<keyword evidence="1" id="KW-0472">Membrane</keyword>
<dbReference type="InterPro" id="IPR007896">
    <property type="entry name" value="BTP_bacteria"/>
</dbReference>
<dbReference type="EMBL" id="CAKLPX010000002">
    <property type="protein sequence ID" value="CAH0992146.1"/>
    <property type="molecule type" value="Genomic_DNA"/>
</dbReference>
<evidence type="ECO:0000259" key="2">
    <source>
        <dbReference type="Pfam" id="PF05232"/>
    </source>
</evidence>